<dbReference type="RefSeq" id="XP_064853766.1">
    <property type="nucleotide sequence ID" value="XM_064997694.1"/>
</dbReference>
<evidence type="ECO:0000256" key="1">
    <source>
        <dbReference type="ARBA" id="ARBA00022723"/>
    </source>
</evidence>
<dbReference type="PROSITE" id="PS01053">
    <property type="entry name" value="ARGINASE_1"/>
    <property type="match status" value="1"/>
</dbReference>
<evidence type="ECO:0000256" key="6">
    <source>
        <dbReference type="SAM" id="SignalP"/>
    </source>
</evidence>
<evidence type="ECO:0000313" key="7">
    <source>
        <dbReference type="EMBL" id="GMM36770.1"/>
    </source>
</evidence>
<evidence type="ECO:0008006" key="9">
    <source>
        <dbReference type="Google" id="ProtNLM"/>
    </source>
</evidence>
<dbReference type="Gene3D" id="3.40.800.10">
    <property type="entry name" value="Ureohydrolase domain"/>
    <property type="match status" value="1"/>
</dbReference>
<name>A0AAV5QR64_9ASCO</name>
<protein>
    <recommendedName>
        <fullName evidence="9">Agmatinase</fullName>
    </recommendedName>
</protein>
<dbReference type="InterPro" id="IPR006035">
    <property type="entry name" value="Ureohydrolase"/>
</dbReference>
<dbReference type="Proteomes" id="UP001360560">
    <property type="component" value="Unassembled WGS sequence"/>
</dbReference>
<feature type="chain" id="PRO_5043708540" description="Agmatinase" evidence="6">
    <location>
        <begin position="20"/>
        <end position="625"/>
    </location>
</feature>
<evidence type="ECO:0000256" key="4">
    <source>
        <dbReference type="RuleBase" id="RU003684"/>
    </source>
</evidence>
<dbReference type="GO" id="GO:0033389">
    <property type="term" value="P:putrescine biosynthetic process from arginine, via agmatine"/>
    <property type="evidence" value="ECO:0007669"/>
    <property type="project" value="TreeGrafter"/>
</dbReference>
<reference evidence="7 8" key="1">
    <citation type="journal article" date="2023" name="Elife">
        <title>Identification of key yeast species and microbe-microbe interactions impacting larval growth of Drosophila in the wild.</title>
        <authorList>
            <person name="Mure A."/>
            <person name="Sugiura Y."/>
            <person name="Maeda R."/>
            <person name="Honda K."/>
            <person name="Sakurai N."/>
            <person name="Takahashi Y."/>
            <person name="Watada M."/>
            <person name="Katoh T."/>
            <person name="Gotoh A."/>
            <person name="Gotoh Y."/>
            <person name="Taniguchi I."/>
            <person name="Nakamura K."/>
            <person name="Hayashi T."/>
            <person name="Katayama T."/>
            <person name="Uemura T."/>
            <person name="Hattori Y."/>
        </authorList>
    </citation>
    <scope>NUCLEOTIDE SEQUENCE [LARGE SCALE GENOMIC DNA]</scope>
    <source>
        <strain evidence="7 8">SC-9</strain>
    </source>
</reference>
<dbReference type="GeneID" id="90074745"/>
<gene>
    <name evidence="7" type="ORF">DASC09_040950</name>
</gene>
<keyword evidence="2 4" id="KW-0378">Hydrolase</keyword>
<evidence type="ECO:0000256" key="3">
    <source>
        <dbReference type="PROSITE-ProRule" id="PRU00742"/>
    </source>
</evidence>
<dbReference type="SUPFAM" id="SSF52768">
    <property type="entry name" value="Arginase/deacetylase"/>
    <property type="match status" value="1"/>
</dbReference>
<dbReference type="PRINTS" id="PR00116">
    <property type="entry name" value="ARGINASE"/>
</dbReference>
<dbReference type="PANTHER" id="PTHR11358">
    <property type="entry name" value="ARGINASE/AGMATINASE"/>
    <property type="match status" value="1"/>
</dbReference>
<dbReference type="PROSITE" id="PS51409">
    <property type="entry name" value="ARGINASE_2"/>
    <property type="match status" value="1"/>
</dbReference>
<evidence type="ECO:0000313" key="8">
    <source>
        <dbReference type="Proteomes" id="UP001360560"/>
    </source>
</evidence>
<sequence>MRWCFPTVVMSTMVMLTMTMEEEGEPIDDVMMVKDGAPKSVSWRIEGVQTLGPPQDKDKDKQRQSVRKDIYREEVGGQFFGKQVYYNDDDERVEPFWKEAQAYHDNDGGQIFHDLDNVSPEEEEEEEEEEENVFSTSTSSLMDLIFGDLVNGPNERNHITKMMADNKVKVAEKGIFQVLQDEKDENRNHNNQKYYNPHAIKTKAMRRFITQQAVTHRMSQSNLKLPNKDDTTDLATGMAWFGGLNTFANTIPRECFNDANVDTYQFDVAIVGAGFDTATSYKPGARFGPRAIRLASSRLGGGVLPVRGYLNRYFGGGGDNNNNNNDDDDDDLFMPMLDVYRYLNIIDCGDVPMTPFDNRIALDQLYRGQRLVHKYSVPKNDTGVITSNIGSSNTTTSRPKVITLGGDHTISLMTIKAAYEVWGPVTVIHFDSHLDSWDPSVIGGGYSDYMAINHGTFLHFAAEKGYINNNSIHVGIRAPLIDSDHDLDHDRDCGFEVVYAREIDHVGIKGIIDRVKQRLYNKGDENENDNSNKFDDTPIFISFDIDVLDPVYAPGTGTEEPGGWTIREVLNIVDGLEGINLIGADLVEVAPAYDTRAETTGLNAAQIVDSFLGLIAAYKWRRRSG</sequence>
<comment type="similarity">
    <text evidence="3 4">Belongs to the arginase family.</text>
</comment>
<keyword evidence="6" id="KW-0732">Signal</keyword>
<dbReference type="GO" id="GO:0008783">
    <property type="term" value="F:agmatinase activity"/>
    <property type="evidence" value="ECO:0007669"/>
    <property type="project" value="TreeGrafter"/>
</dbReference>
<keyword evidence="1" id="KW-0479">Metal-binding</keyword>
<dbReference type="InterPro" id="IPR020855">
    <property type="entry name" value="Ureohydrolase_Mn_BS"/>
</dbReference>
<evidence type="ECO:0000256" key="5">
    <source>
        <dbReference type="SAM" id="MobiDB-lite"/>
    </source>
</evidence>
<dbReference type="PANTHER" id="PTHR11358:SF28">
    <property type="entry name" value="HYPOTHETICAL ARGINASE FAMILY PROTEIN (EUROFUNG)"/>
    <property type="match status" value="1"/>
</dbReference>
<feature type="signal peptide" evidence="6">
    <location>
        <begin position="1"/>
        <end position="19"/>
    </location>
</feature>
<proteinExistence type="inferred from homology"/>
<dbReference type="CDD" id="cd11592">
    <property type="entry name" value="Agmatinase_PAH"/>
    <property type="match status" value="1"/>
</dbReference>
<organism evidence="7 8">
    <name type="scientific">Saccharomycopsis crataegensis</name>
    <dbReference type="NCBI Taxonomy" id="43959"/>
    <lineage>
        <taxon>Eukaryota</taxon>
        <taxon>Fungi</taxon>
        <taxon>Dikarya</taxon>
        <taxon>Ascomycota</taxon>
        <taxon>Saccharomycotina</taxon>
        <taxon>Saccharomycetes</taxon>
        <taxon>Saccharomycopsidaceae</taxon>
        <taxon>Saccharomycopsis</taxon>
    </lineage>
</organism>
<keyword evidence="8" id="KW-1185">Reference proteome</keyword>
<dbReference type="Pfam" id="PF00491">
    <property type="entry name" value="Arginase"/>
    <property type="match status" value="2"/>
</dbReference>
<evidence type="ECO:0000256" key="2">
    <source>
        <dbReference type="ARBA" id="ARBA00022801"/>
    </source>
</evidence>
<accession>A0AAV5QR64</accession>
<feature type="compositionally biased region" description="Basic and acidic residues" evidence="5">
    <location>
        <begin position="55"/>
        <end position="67"/>
    </location>
</feature>
<dbReference type="GO" id="GO:0046872">
    <property type="term" value="F:metal ion binding"/>
    <property type="evidence" value="ECO:0007669"/>
    <property type="project" value="UniProtKB-KW"/>
</dbReference>
<dbReference type="InterPro" id="IPR023696">
    <property type="entry name" value="Ureohydrolase_dom_sf"/>
</dbReference>
<feature type="region of interest" description="Disordered" evidence="5">
    <location>
        <begin position="48"/>
        <end position="67"/>
    </location>
</feature>
<dbReference type="AlphaFoldDB" id="A0AAV5QR64"/>
<dbReference type="EMBL" id="BTFZ01000011">
    <property type="protein sequence ID" value="GMM36770.1"/>
    <property type="molecule type" value="Genomic_DNA"/>
</dbReference>
<comment type="caution">
    <text evidence="7">The sequence shown here is derived from an EMBL/GenBank/DDBJ whole genome shotgun (WGS) entry which is preliminary data.</text>
</comment>